<evidence type="ECO:0000313" key="2">
    <source>
        <dbReference type="Proteomes" id="UP000199592"/>
    </source>
</evidence>
<accession>A0A1H2VK79</accession>
<name>A0A1H2VK79_9FLAO</name>
<dbReference type="OrthoDB" id="1117699at2"/>
<dbReference type="RefSeq" id="WP_139150346.1">
    <property type="nucleotide sequence ID" value="NZ_FNKI01000001.1"/>
</dbReference>
<keyword evidence="2" id="KW-1185">Reference proteome</keyword>
<gene>
    <name evidence="1" type="ORF">SAMN04487892_2115</name>
</gene>
<dbReference type="Proteomes" id="UP000199592">
    <property type="component" value="Unassembled WGS sequence"/>
</dbReference>
<evidence type="ECO:0000313" key="1">
    <source>
        <dbReference type="EMBL" id="SDW68697.1"/>
    </source>
</evidence>
<dbReference type="STRING" id="1073328.SAMN05216294_0178"/>
<proteinExistence type="predicted"/>
<organism evidence="1 2">
    <name type="scientific">Flagellimonas zhangzhouensis</name>
    <dbReference type="NCBI Taxonomy" id="1073328"/>
    <lineage>
        <taxon>Bacteria</taxon>
        <taxon>Pseudomonadati</taxon>
        <taxon>Bacteroidota</taxon>
        <taxon>Flavobacteriia</taxon>
        <taxon>Flavobacteriales</taxon>
        <taxon>Flavobacteriaceae</taxon>
        <taxon>Flagellimonas</taxon>
    </lineage>
</organism>
<reference evidence="2" key="1">
    <citation type="submission" date="2016-10" db="EMBL/GenBank/DDBJ databases">
        <authorList>
            <person name="Varghese N."/>
            <person name="Submissions S."/>
        </authorList>
    </citation>
    <scope>NUCLEOTIDE SEQUENCE [LARGE SCALE GENOMIC DNA]</scope>
    <source>
        <strain evidence="2">DSM 25030</strain>
    </source>
</reference>
<dbReference type="EMBL" id="FNMY01000002">
    <property type="protein sequence ID" value="SDW68697.1"/>
    <property type="molecule type" value="Genomic_DNA"/>
</dbReference>
<sequence length="215" mass="24736">MKNRLLILSLFIAYFMFGQSYYKADILFADGSTQSGYAKLPNGNQKKVSFKGTEDDQPISLKSDDLFQILFTLEDGHQYVLERNAIKMQLTRKNGELYTNITKKKGWLLLARTHKKLNYYTAGQRYKIDKDGDFKITSSGQVGFTGIGYYFRRPSEDVVTYITAQMSGFQIGHEKSFRNAASTYLSDYKSLAKRIDDGEFKSKQLDEVYELYISN</sequence>
<protein>
    <submittedName>
        <fullName evidence="1">Uncharacterized protein</fullName>
    </submittedName>
</protein>
<dbReference type="AlphaFoldDB" id="A0A1H2VK79"/>